<dbReference type="GO" id="GO:0000136">
    <property type="term" value="C:mannan polymerase complex"/>
    <property type="evidence" value="ECO:0007669"/>
    <property type="project" value="TreeGrafter"/>
</dbReference>
<dbReference type="PANTHER" id="PTHR31834:SF1">
    <property type="entry name" value="INITIATION-SPECIFIC ALPHA-1,6-MANNOSYLTRANSFERASE"/>
    <property type="match status" value="1"/>
</dbReference>
<dbReference type="Gene3D" id="3.90.550.20">
    <property type="match status" value="1"/>
</dbReference>
<dbReference type="RefSeq" id="XP_066803480.1">
    <property type="nucleotide sequence ID" value="XM_066945979.1"/>
</dbReference>
<proteinExistence type="inferred from homology"/>
<dbReference type="Proteomes" id="UP001388673">
    <property type="component" value="Unassembled WGS sequence"/>
</dbReference>
<evidence type="ECO:0000256" key="2">
    <source>
        <dbReference type="SAM" id="MobiDB-lite"/>
    </source>
</evidence>
<evidence type="ECO:0000256" key="1">
    <source>
        <dbReference type="ARBA" id="ARBA00009003"/>
    </source>
</evidence>
<evidence type="ECO:0008006" key="5">
    <source>
        <dbReference type="Google" id="ProtNLM"/>
    </source>
</evidence>
<dbReference type="EMBL" id="JBCAWK010000005">
    <property type="protein sequence ID" value="KAK8858639.1"/>
    <property type="molecule type" value="Genomic_DNA"/>
</dbReference>
<keyword evidence="4" id="KW-1185">Reference proteome</keyword>
<gene>
    <name evidence="3" type="ORF">IAR55_002868</name>
</gene>
<name>A0AAW0YNV7_9TREE</name>
<dbReference type="InterPro" id="IPR007577">
    <property type="entry name" value="GlycoTrfase_DXD_sugar-bd_CS"/>
</dbReference>
<comment type="similarity">
    <text evidence="1">Belongs to the glycosyltransferase 32 family.</text>
</comment>
<dbReference type="InterPro" id="IPR039367">
    <property type="entry name" value="Och1-like"/>
</dbReference>
<dbReference type="SUPFAM" id="SSF53448">
    <property type="entry name" value="Nucleotide-diphospho-sugar transferases"/>
    <property type="match status" value="1"/>
</dbReference>
<dbReference type="GO" id="GO:0006487">
    <property type="term" value="P:protein N-linked glycosylation"/>
    <property type="evidence" value="ECO:0007669"/>
    <property type="project" value="TreeGrafter"/>
</dbReference>
<dbReference type="PANTHER" id="PTHR31834">
    <property type="entry name" value="INITIATION-SPECIFIC ALPHA-1,6-MANNOSYLTRANSFERASE"/>
    <property type="match status" value="1"/>
</dbReference>
<protein>
    <recommendedName>
        <fullName evidence="5">Alpha 1,6-mannosyltransferase</fullName>
    </recommendedName>
</protein>
<evidence type="ECO:0000313" key="4">
    <source>
        <dbReference type="Proteomes" id="UP001388673"/>
    </source>
</evidence>
<comment type="caution">
    <text evidence="3">The sequence shown here is derived from an EMBL/GenBank/DDBJ whole genome shotgun (WGS) entry which is preliminary data.</text>
</comment>
<dbReference type="InterPro" id="IPR029044">
    <property type="entry name" value="Nucleotide-diphossugar_trans"/>
</dbReference>
<feature type="compositionally biased region" description="Basic and acidic residues" evidence="2">
    <location>
        <begin position="209"/>
        <end position="218"/>
    </location>
</feature>
<sequence>MLSTILHRPVRYTFAATLILGLILLSTFHSTRPSSASLTHHRSAHLDHERDWMDGTSVRLEDIVDAATSSLESRVREFDHDAAKRDLGIDIGSGITLERYKADLQSNWNEFFHPSSSGSSTGSQAPSRGTILDKALSKLSLLPDPSVISDNSSEAIPKFIYTTDLAPPDQLPDQFQSWITQNEDWATMFVSDEQIDEWLERSLNQGKDVDERKTRTETEMIQESGGRTGDSEDKDEIGVVEEMKSLKGDWGVVRADLFRYLVLLLNGGIYTDSDTASVLPISQWARNPIQAQSPVAMLEVLPRLLRMAHSAWTGVDDVGFQTILEPEGHDRDGGPSLLVALEIDAPDSGTNWREEGFVRGIQIAQWTIMAKKGHPVLLDVVGRALRRGKEVKDGGNRDVNILDWSGPGAFTDAVLRYLLVRYGFHPSQVSRLTEPIQIGDVVIMPVHSFRADASEGFQGDHRVVWHGFFGRWKGGE</sequence>
<reference evidence="3 4" key="1">
    <citation type="journal article" date="2024" name="bioRxiv">
        <title>Comparative genomics of Cryptococcus and Kwoniella reveals pathogenesis evolution and contrasting karyotype dynamics via intercentromeric recombination or chromosome fusion.</title>
        <authorList>
            <person name="Coelho M.A."/>
            <person name="David-Palma M."/>
            <person name="Shea T."/>
            <person name="Bowers K."/>
            <person name="McGinley-Smith S."/>
            <person name="Mohammad A.W."/>
            <person name="Gnirke A."/>
            <person name="Yurkov A.M."/>
            <person name="Nowrousian M."/>
            <person name="Sun S."/>
            <person name="Cuomo C.A."/>
            <person name="Heitman J."/>
        </authorList>
    </citation>
    <scope>NUCLEOTIDE SEQUENCE [LARGE SCALE GENOMIC DNA]</scope>
    <source>
        <strain evidence="3 4">CBS 13917</strain>
    </source>
</reference>
<dbReference type="GeneID" id="92180126"/>
<dbReference type="GO" id="GO:0000009">
    <property type="term" value="F:alpha-1,6-mannosyltransferase activity"/>
    <property type="evidence" value="ECO:0007669"/>
    <property type="project" value="InterPro"/>
</dbReference>
<accession>A0AAW0YNV7</accession>
<dbReference type="Pfam" id="PF04488">
    <property type="entry name" value="Gly_transf_sug"/>
    <property type="match status" value="1"/>
</dbReference>
<dbReference type="AlphaFoldDB" id="A0AAW0YNV7"/>
<feature type="region of interest" description="Disordered" evidence="2">
    <location>
        <begin position="209"/>
        <end position="233"/>
    </location>
</feature>
<evidence type="ECO:0000313" key="3">
    <source>
        <dbReference type="EMBL" id="KAK8858639.1"/>
    </source>
</evidence>
<dbReference type="KEGG" id="kne:92180126"/>
<organism evidence="3 4">
    <name type="scientific">Kwoniella newhampshirensis</name>
    <dbReference type="NCBI Taxonomy" id="1651941"/>
    <lineage>
        <taxon>Eukaryota</taxon>
        <taxon>Fungi</taxon>
        <taxon>Dikarya</taxon>
        <taxon>Basidiomycota</taxon>
        <taxon>Agaricomycotina</taxon>
        <taxon>Tremellomycetes</taxon>
        <taxon>Tremellales</taxon>
        <taxon>Cryptococcaceae</taxon>
        <taxon>Kwoniella</taxon>
    </lineage>
</organism>